<accession>A0A1I3Q1X0</accession>
<evidence type="ECO:0000313" key="2">
    <source>
        <dbReference type="Proteomes" id="UP000199548"/>
    </source>
</evidence>
<dbReference type="EMBL" id="FOQU01000006">
    <property type="protein sequence ID" value="SFJ27848.1"/>
    <property type="molecule type" value="Genomic_DNA"/>
</dbReference>
<evidence type="ECO:0000313" key="1">
    <source>
        <dbReference type="EMBL" id="SFJ27848.1"/>
    </source>
</evidence>
<gene>
    <name evidence="1" type="ORF">SAMN05192543_106180</name>
</gene>
<name>A0A1I3Q1X0_9BURK</name>
<dbReference type="Gene3D" id="3.30.160.100">
    <property type="entry name" value="Ribosome hibernation promotion factor-like"/>
    <property type="match status" value="1"/>
</dbReference>
<dbReference type="InterPro" id="IPR036567">
    <property type="entry name" value="RHF-like"/>
</dbReference>
<dbReference type="Proteomes" id="UP000199548">
    <property type="component" value="Unassembled WGS sequence"/>
</dbReference>
<reference evidence="1 2" key="1">
    <citation type="submission" date="2016-10" db="EMBL/GenBank/DDBJ databases">
        <authorList>
            <person name="de Groot N.N."/>
        </authorList>
    </citation>
    <scope>NUCLEOTIDE SEQUENCE [LARGE SCALE GENOMIC DNA]</scope>
    <source>
        <strain evidence="1 2">LMG 23650</strain>
    </source>
</reference>
<evidence type="ECO:0008006" key="3">
    <source>
        <dbReference type="Google" id="ProtNLM"/>
    </source>
</evidence>
<keyword evidence="2" id="KW-1185">Reference proteome</keyword>
<sequence length="107" mass="11537">MGVGMHIVYLGFAGSIPIEAEAGVQLVRLERFAGVLAGCHLAIEALKTPTGQTLYDARLDLMTRVDGFTPIGHCSSPDPREAVRQAFDAAERLLGDANRELRRSATE</sequence>
<dbReference type="RefSeq" id="WP_091015218.1">
    <property type="nucleotide sequence ID" value="NZ_CP041743.1"/>
</dbReference>
<proteinExistence type="predicted"/>
<dbReference type="OrthoDB" id="9132248at2"/>
<organism evidence="1 2">
    <name type="scientific">Paraburkholderia megapolitana</name>
    <dbReference type="NCBI Taxonomy" id="420953"/>
    <lineage>
        <taxon>Bacteria</taxon>
        <taxon>Pseudomonadati</taxon>
        <taxon>Pseudomonadota</taxon>
        <taxon>Betaproteobacteria</taxon>
        <taxon>Burkholderiales</taxon>
        <taxon>Burkholderiaceae</taxon>
        <taxon>Paraburkholderia</taxon>
    </lineage>
</organism>
<dbReference type="AlphaFoldDB" id="A0A1I3Q1X0"/>
<protein>
    <recommendedName>
        <fullName evidence="3">Cation transport ATPase</fullName>
    </recommendedName>
</protein>